<accession>A0A819Y362</accession>
<evidence type="ECO:0000313" key="2">
    <source>
        <dbReference type="EMBL" id="CAF4150668.1"/>
    </source>
</evidence>
<dbReference type="SUPFAM" id="SSF141571">
    <property type="entry name" value="Pentapeptide repeat-like"/>
    <property type="match status" value="1"/>
</dbReference>
<dbReference type="PANTHER" id="PTHR47485:SF1">
    <property type="entry name" value="THYLAKOID LUMENAL 17.4 KDA PROTEIN, CHLOROPLASTIC"/>
    <property type="match status" value="1"/>
</dbReference>
<feature type="non-terminal residue" evidence="2">
    <location>
        <position position="1"/>
    </location>
</feature>
<organism evidence="2 3">
    <name type="scientific">Adineta steineri</name>
    <dbReference type="NCBI Taxonomy" id="433720"/>
    <lineage>
        <taxon>Eukaryota</taxon>
        <taxon>Metazoa</taxon>
        <taxon>Spiralia</taxon>
        <taxon>Gnathifera</taxon>
        <taxon>Rotifera</taxon>
        <taxon>Eurotatoria</taxon>
        <taxon>Bdelloidea</taxon>
        <taxon>Adinetida</taxon>
        <taxon>Adinetidae</taxon>
        <taxon>Adineta</taxon>
    </lineage>
</organism>
<name>A0A819Y362_9BILA</name>
<dbReference type="Proteomes" id="UP000663881">
    <property type="component" value="Unassembled WGS sequence"/>
</dbReference>
<dbReference type="Gene3D" id="2.160.20.80">
    <property type="entry name" value="E3 ubiquitin-protein ligase SopA"/>
    <property type="match status" value="2"/>
</dbReference>
<dbReference type="Pfam" id="PF13599">
    <property type="entry name" value="Pentapeptide_4"/>
    <property type="match status" value="1"/>
</dbReference>
<reference evidence="2" key="1">
    <citation type="submission" date="2021-02" db="EMBL/GenBank/DDBJ databases">
        <authorList>
            <person name="Nowell W R."/>
        </authorList>
    </citation>
    <scope>NUCLEOTIDE SEQUENCE</scope>
</reference>
<proteinExistence type="predicted"/>
<dbReference type="AlphaFoldDB" id="A0A819Y362"/>
<dbReference type="InterPro" id="IPR001646">
    <property type="entry name" value="5peptide_repeat"/>
</dbReference>
<keyword evidence="1" id="KW-0677">Repeat</keyword>
<gene>
    <name evidence="2" type="ORF">OKA104_LOCUS38232</name>
</gene>
<comment type="caution">
    <text evidence="2">The sequence shown here is derived from an EMBL/GenBank/DDBJ whole genome shotgun (WGS) entry which is preliminary data.</text>
</comment>
<dbReference type="EMBL" id="CAJOAY010006788">
    <property type="protein sequence ID" value="CAF4150668.1"/>
    <property type="molecule type" value="Genomic_DNA"/>
</dbReference>
<protein>
    <recommendedName>
        <fullName evidence="4">Pentapeptide repeat-containing protein</fullName>
    </recommendedName>
</protein>
<evidence type="ECO:0000256" key="1">
    <source>
        <dbReference type="ARBA" id="ARBA00022737"/>
    </source>
</evidence>
<sequence length="552" mass="62946">IPLLITIFTVVTYIQQKDISERNRQQDLQIASLTREKDIDLAKKQREEDQRLANELHYQNVFQNYIDDITNVLYKHQPNEAMFITEEKRLFYIGRKTIVASRQLNGDHRKQLLKFLLETQLVPNSKTPNITSSLNGADFSNVHYSCFPDDEFANLEINGVYLINSSFRNCVFYGTKFNYSSMNNISFIDSEFRADPNSKGYFLFSGVALNYSNFHNIAMYEVRIVESKLFHSNFDYARLADVQFVNTKLAYSNFQNTILRKIHFISTDLSYSNFSSTNMSNVNFTSNMDNMTFGSATSLVNSDFSRCHLANIHIENTNLTGSNLNIDHDENISLSQVVLPNGTWMINSSNLVEDGNGEINCLSSNKPYSVWENSFAGSGEIILALNNEVTSDVTSVFNLGKCHFTSGQSQYNSAIVQTISFYKYSLFIDSGEAQFNVSAYFGGRNECKNGSIQIDAGLDEDSWPDHLLSNPYIHTTNNRTEWYYHETIGIIPEYTDRCIQCDQDVADQLFEQIISSTTVRSYTTISNFSSARETLLLTENESSPDIDICLRK</sequence>
<dbReference type="PANTHER" id="PTHR47485">
    <property type="entry name" value="THYLAKOID LUMENAL 17.4 KDA PROTEIN, CHLOROPLASTIC"/>
    <property type="match status" value="1"/>
</dbReference>
<evidence type="ECO:0008006" key="4">
    <source>
        <dbReference type="Google" id="ProtNLM"/>
    </source>
</evidence>
<evidence type="ECO:0000313" key="3">
    <source>
        <dbReference type="Proteomes" id="UP000663881"/>
    </source>
</evidence>